<evidence type="ECO:0008006" key="3">
    <source>
        <dbReference type="Google" id="ProtNLM"/>
    </source>
</evidence>
<proteinExistence type="predicted"/>
<keyword evidence="2" id="KW-1185">Reference proteome</keyword>
<organism evidence="1 2">
    <name type="scientific">Georgenia soli</name>
    <dbReference type="NCBI Taxonomy" id="638953"/>
    <lineage>
        <taxon>Bacteria</taxon>
        <taxon>Bacillati</taxon>
        <taxon>Actinomycetota</taxon>
        <taxon>Actinomycetes</taxon>
        <taxon>Micrococcales</taxon>
        <taxon>Bogoriellaceae</taxon>
        <taxon>Georgenia</taxon>
    </lineage>
</organism>
<reference evidence="1 2" key="1">
    <citation type="submission" date="2017-10" db="EMBL/GenBank/DDBJ databases">
        <title>Sequencing the genomes of 1000 actinobacteria strains.</title>
        <authorList>
            <person name="Klenk H.-P."/>
        </authorList>
    </citation>
    <scope>NUCLEOTIDE SEQUENCE [LARGE SCALE GENOMIC DNA]</scope>
    <source>
        <strain evidence="1 2">DSM 21838</strain>
    </source>
</reference>
<name>A0A2A9EMT3_9MICO</name>
<gene>
    <name evidence="1" type="ORF">ATJ97_2065</name>
</gene>
<protein>
    <recommendedName>
        <fullName evidence="3">Phospholipase D-like protein</fullName>
    </recommendedName>
</protein>
<dbReference type="OrthoDB" id="5125307at2"/>
<evidence type="ECO:0000313" key="1">
    <source>
        <dbReference type="EMBL" id="PFG39555.1"/>
    </source>
</evidence>
<dbReference type="AlphaFoldDB" id="A0A2A9EMT3"/>
<evidence type="ECO:0000313" key="2">
    <source>
        <dbReference type="Proteomes" id="UP000222106"/>
    </source>
</evidence>
<comment type="caution">
    <text evidence="1">The sequence shown here is derived from an EMBL/GenBank/DDBJ whole genome shotgun (WGS) entry which is preliminary data.</text>
</comment>
<accession>A0A2A9EMT3</accession>
<dbReference type="RefSeq" id="WP_098483637.1">
    <property type="nucleotide sequence ID" value="NZ_PDJI01000004.1"/>
</dbReference>
<sequence length="72" mass="7972">MEKKRWSDLNKHEKAALLGLASLQASLAVSAWTDLAVRKSEQVRGSKVKWAAIIAVNFVGPVLYYSRGRITS</sequence>
<dbReference type="EMBL" id="PDJI01000004">
    <property type="protein sequence ID" value="PFG39555.1"/>
    <property type="molecule type" value="Genomic_DNA"/>
</dbReference>
<dbReference type="Proteomes" id="UP000222106">
    <property type="component" value="Unassembled WGS sequence"/>
</dbReference>